<dbReference type="GO" id="GO:0006289">
    <property type="term" value="P:nucleotide-excision repair"/>
    <property type="evidence" value="ECO:0007669"/>
    <property type="project" value="UniProtKB-UniRule"/>
</dbReference>
<evidence type="ECO:0000256" key="5">
    <source>
        <dbReference type="ARBA" id="ARBA00022771"/>
    </source>
</evidence>
<keyword evidence="4 11" id="KW-0227">DNA damage</keyword>
<reference evidence="13" key="1">
    <citation type="submission" date="2022-11" db="UniProtKB">
        <authorList>
            <consortium name="WormBaseParasite"/>
        </authorList>
    </citation>
    <scope>IDENTIFICATION</scope>
</reference>
<organism evidence="12 13">
    <name type="scientific">Plectus sambesii</name>
    <dbReference type="NCBI Taxonomy" id="2011161"/>
    <lineage>
        <taxon>Eukaryota</taxon>
        <taxon>Metazoa</taxon>
        <taxon>Ecdysozoa</taxon>
        <taxon>Nematoda</taxon>
        <taxon>Chromadorea</taxon>
        <taxon>Plectida</taxon>
        <taxon>Plectina</taxon>
        <taxon>Plectoidea</taxon>
        <taxon>Plectidae</taxon>
        <taxon>Plectus</taxon>
    </lineage>
</organism>
<dbReference type="GO" id="GO:0000439">
    <property type="term" value="C:transcription factor TFIIH core complex"/>
    <property type="evidence" value="ECO:0007669"/>
    <property type="project" value="UniProtKB-UniRule"/>
</dbReference>
<sequence length="128" mass="14169">MNIFFAAQKQTVALDVCAVRQSSATMQQAADITGGIYVRVDRPAGLLQYLLTIFLPDPSLRPKLVLPASGDVDYRPACRCHQKLISVGWVCSVCLTVLCQFTPICLTCQTVFKVLILAKPTKKRKRNI</sequence>
<keyword evidence="5 11" id="KW-0863">Zinc-finger</keyword>
<evidence type="ECO:0000256" key="10">
    <source>
        <dbReference type="ARBA" id="ARBA00023242"/>
    </source>
</evidence>
<dbReference type="InterPro" id="IPR036465">
    <property type="entry name" value="vWFA_dom_sf"/>
</dbReference>
<dbReference type="GO" id="GO:0006355">
    <property type="term" value="P:regulation of DNA-templated transcription"/>
    <property type="evidence" value="ECO:0007669"/>
    <property type="project" value="InterPro"/>
</dbReference>
<keyword evidence="7 11" id="KW-0805">Transcription regulation</keyword>
<evidence type="ECO:0000256" key="1">
    <source>
        <dbReference type="ARBA" id="ARBA00004123"/>
    </source>
</evidence>
<dbReference type="GO" id="GO:0005675">
    <property type="term" value="C:transcription factor TFIIH holo complex"/>
    <property type="evidence" value="ECO:0007669"/>
    <property type="project" value="UniProtKB-UniRule"/>
</dbReference>
<comment type="similarity">
    <text evidence="2 11">Belongs to the TFB4 family.</text>
</comment>
<dbReference type="Proteomes" id="UP000887566">
    <property type="component" value="Unplaced"/>
</dbReference>
<dbReference type="WBParaSite" id="PSAMB.scaffold2258size24274.g17032.t1">
    <property type="protein sequence ID" value="PSAMB.scaffold2258size24274.g17032.t1"/>
    <property type="gene ID" value="PSAMB.scaffold2258size24274.g17032"/>
</dbReference>
<keyword evidence="9 11" id="KW-0234">DNA repair</keyword>
<evidence type="ECO:0000256" key="9">
    <source>
        <dbReference type="ARBA" id="ARBA00023204"/>
    </source>
</evidence>
<comment type="function">
    <text evidence="11">Component of the general transcription and DNA repair factor IIH (TFIIH) core complex, which is involved in general and transcription-coupled nucleotide excision repair (NER) of damaged DNA and, when complexed to CAK, in RNA transcription by RNA polymerase II. In NER, TFIIH acts by opening DNA around the lesion to allow the excision of the damaged oligonucleotide and its replacement by a new DNA fragment. In transcription, TFIIH has an essential role in transcription initiation. When the pre-initiation complex (PIC) has been established, TFIIH is required for promoter opening and promoter escape. Phosphorylation of the C-terminal tail (CTD) of the largest subunit of RNA polymerase II by the kinase module CAK controls the initiation of transcription.</text>
</comment>
<dbReference type="InterPro" id="IPR004600">
    <property type="entry name" value="TFIIH_Tfb4/GTF2H3"/>
</dbReference>
<keyword evidence="8 11" id="KW-0804">Transcription</keyword>
<dbReference type="GO" id="GO:0008270">
    <property type="term" value="F:zinc ion binding"/>
    <property type="evidence" value="ECO:0007669"/>
    <property type="project" value="UniProtKB-KW"/>
</dbReference>
<evidence type="ECO:0000256" key="8">
    <source>
        <dbReference type="ARBA" id="ARBA00023163"/>
    </source>
</evidence>
<proteinExistence type="inferred from homology"/>
<evidence type="ECO:0000256" key="11">
    <source>
        <dbReference type="RuleBase" id="RU368090"/>
    </source>
</evidence>
<evidence type="ECO:0000256" key="3">
    <source>
        <dbReference type="ARBA" id="ARBA00022723"/>
    </source>
</evidence>
<dbReference type="AlphaFoldDB" id="A0A914VQ97"/>
<evidence type="ECO:0000256" key="2">
    <source>
        <dbReference type="ARBA" id="ARBA00005273"/>
    </source>
</evidence>
<keyword evidence="12" id="KW-1185">Reference proteome</keyword>
<name>A0A914VQ97_9BILA</name>
<keyword evidence="3 11" id="KW-0479">Metal-binding</keyword>
<evidence type="ECO:0000313" key="13">
    <source>
        <dbReference type="WBParaSite" id="PSAMB.scaffold2258size24274.g17032.t1"/>
    </source>
</evidence>
<evidence type="ECO:0000313" key="12">
    <source>
        <dbReference type="Proteomes" id="UP000887566"/>
    </source>
</evidence>
<comment type="subunit">
    <text evidence="11">Part of a TFIID-containing RNA polymerase II pre-initiation complex that is composed of TBP and at least GTF2A1, GTF2A2, GTF2E1, GTF2E2, GTF2F1, GTF2H2, GTF2H3, GTF2H4, GTF2H5, GTF2B, TCEA1, ERCC2, ERCC3, TAF1, TAF2, TAF3, TAF4, TAF5, TAF6, TAF7, TAF8, TAF9, TAF10, TAF11, TAF12 and TAF13. Component of the 7-subunit TFIIH core complex composed of XPB/ERCC3, XPD/ERCC2, GTF2H1, GTF2H2, GTF2H3, GTF2H4 and GTF2H5, which is active in NER. The core complex associates with the 3-subunit CDK-activating kinase (CAK) module composed of CCNH/cyclin H, CDK7 and MNAT1 to form the 10-subunit holoenzyme (holo-TFIIH) active in transcription. Interacts with RARA; the interaction requires prior phosphorylation of RARA on 'Ser-369' which then enhances interaction of RARA with CDK7.</text>
</comment>
<keyword evidence="10 11" id="KW-0539">Nucleus</keyword>
<accession>A0A914VQ97</accession>
<dbReference type="PANTHER" id="PTHR12831">
    <property type="entry name" value="TRANSCRIPTION INITIATION FACTOR IIH TFIIH , POLYPEPTIDE 3-RELATED"/>
    <property type="match status" value="1"/>
</dbReference>
<keyword evidence="6 11" id="KW-0862">Zinc</keyword>
<protein>
    <recommendedName>
        <fullName evidence="11">General transcription factor IIH subunit 3</fullName>
    </recommendedName>
    <alternativeName>
        <fullName evidence="11">General transcription factor IIH polypeptide 3</fullName>
    </alternativeName>
</protein>
<dbReference type="PANTHER" id="PTHR12831:SF0">
    <property type="entry name" value="GENERAL TRANSCRIPTION FACTOR IIH SUBUNIT 3"/>
    <property type="match status" value="1"/>
</dbReference>
<dbReference type="Gene3D" id="3.40.50.410">
    <property type="entry name" value="von Willebrand factor, type A domain"/>
    <property type="match status" value="1"/>
</dbReference>
<comment type="subcellular location">
    <subcellularLocation>
        <location evidence="1 11">Nucleus</location>
    </subcellularLocation>
</comment>
<evidence type="ECO:0000256" key="6">
    <source>
        <dbReference type="ARBA" id="ARBA00022833"/>
    </source>
</evidence>
<dbReference type="Pfam" id="PF03850">
    <property type="entry name" value="Tfb4"/>
    <property type="match status" value="1"/>
</dbReference>
<evidence type="ECO:0000256" key="4">
    <source>
        <dbReference type="ARBA" id="ARBA00022763"/>
    </source>
</evidence>
<evidence type="ECO:0000256" key="7">
    <source>
        <dbReference type="ARBA" id="ARBA00023015"/>
    </source>
</evidence>